<feature type="region of interest" description="Disordered" evidence="1">
    <location>
        <begin position="1"/>
        <end position="36"/>
    </location>
</feature>
<evidence type="ECO:0000313" key="3">
    <source>
        <dbReference type="Proteomes" id="UP000623467"/>
    </source>
</evidence>
<evidence type="ECO:0008006" key="4">
    <source>
        <dbReference type="Google" id="ProtNLM"/>
    </source>
</evidence>
<reference evidence="2" key="1">
    <citation type="submission" date="2020-05" db="EMBL/GenBank/DDBJ databases">
        <title>Mycena genomes resolve the evolution of fungal bioluminescence.</title>
        <authorList>
            <person name="Tsai I.J."/>
        </authorList>
    </citation>
    <scope>NUCLEOTIDE SEQUENCE</scope>
    <source>
        <strain evidence="2">160909Yilan</strain>
    </source>
</reference>
<dbReference type="AlphaFoldDB" id="A0A8H6YBB7"/>
<gene>
    <name evidence="2" type="ORF">MSAN_01410100</name>
</gene>
<name>A0A8H6YBB7_9AGAR</name>
<proteinExistence type="predicted"/>
<accession>A0A8H6YBB7</accession>
<dbReference type="PANTHER" id="PTHR37015:SF2">
    <property type="entry name" value="REVERSE TRANSCRIPTASE DOMAIN-CONTAINING PROTEIN"/>
    <property type="match status" value="1"/>
</dbReference>
<dbReference type="EMBL" id="JACAZH010000011">
    <property type="protein sequence ID" value="KAF7354950.1"/>
    <property type="molecule type" value="Genomic_DNA"/>
</dbReference>
<evidence type="ECO:0000256" key="1">
    <source>
        <dbReference type="SAM" id="MobiDB-lite"/>
    </source>
</evidence>
<keyword evidence="3" id="KW-1185">Reference proteome</keyword>
<evidence type="ECO:0000313" key="2">
    <source>
        <dbReference type="EMBL" id="KAF7354950.1"/>
    </source>
</evidence>
<sequence length="865" mass="97526">MAFTFGLIRGMESSRGSGRDGRRASHTNRGGGAQAHSAAFGKTLQFITSIKLEELEKQRLAFEAHSAVLEKAAACGDDLVQRVELLLDAVRSWRGSGAVDSSTFVGDKLDLASLDLWLLQARKDPGFSPDVLKEWADTLEAHIRHCTTRFEFAKLFGGLFNEWLSSGDSVLEQDSESSPRANPSDEFVEVGRQALYEQQERLKSIIFEPKVIDTDALFAYLTDLFSDSGSLEVLESMRRGMKEFGEDLRSRIITSDDMKWVINSLLAADLMLEDKRNTLKEFAQSPTVLDELATVLTMRIGSLEGWAWPAHGAQVDMRRHLNGKYRAFTDPEMLDALFLQYLGIILETGIPPFLARPAPRPPDNFAESPANSLHSYRQTLRKDHFLVGQLASEVNSTPSYDDWGNPEKTQLPISHVKQELLHTVATECYLNSTLHETHTIVCTDLEWFGPSLAFDTVLTCLRFFGVSETWLTFFKAFLEVPLTFKEDKTGEAPRIRRCGTPISYALSTFFAEAVLFGLDFAVNHHANGLFLYRIHDDIWFWGSDSAKCVTAWAELKKGVFSVFSTFNALIFLTCVGADLAPELPSGEVRWGFLRFQSAQSRFVIDQSQVDEHIVELRRQLAATKSVFGFINAYNKYMAFFSRNFGARPTVSFGPALCLGQEHLDDMIDTLARIQKEVFPSSSGGAIGELRAIIAKRFGVRDLPDGYFYFPISTGGMELRNPLIELLAVRDAIGDDPASQFAKQMEKDTESYRALQEKWNSGVSGLTSRYDKFPPFEDYIAYRETGLQEWRNRYCALMSTSKPKQLRLQAQAQQVDRSMDFYDRWVLSLYGDQVLKKFGSLEVVDPTLIPVGLVHLFRGSRHQWDQ</sequence>
<organism evidence="2 3">
    <name type="scientific">Mycena sanguinolenta</name>
    <dbReference type="NCBI Taxonomy" id="230812"/>
    <lineage>
        <taxon>Eukaryota</taxon>
        <taxon>Fungi</taxon>
        <taxon>Dikarya</taxon>
        <taxon>Basidiomycota</taxon>
        <taxon>Agaricomycotina</taxon>
        <taxon>Agaricomycetes</taxon>
        <taxon>Agaricomycetidae</taxon>
        <taxon>Agaricales</taxon>
        <taxon>Marasmiineae</taxon>
        <taxon>Mycenaceae</taxon>
        <taxon>Mycena</taxon>
    </lineage>
</organism>
<protein>
    <recommendedName>
        <fullName evidence="4">Reverse transcriptase</fullName>
    </recommendedName>
</protein>
<dbReference type="PANTHER" id="PTHR37015">
    <property type="entry name" value="REVERSE TRANSCRIPTASE DOMAIN-CONTAINING PROTEIN"/>
    <property type="match status" value="1"/>
</dbReference>
<dbReference type="OrthoDB" id="74545at2759"/>
<comment type="caution">
    <text evidence="2">The sequence shown here is derived from an EMBL/GenBank/DDBJ whole genome shotgun (WGS) entry which is preliminary data.</text>
</comment>
<dbReference type="Proteomes" id="UP000623467">
    <property type="component" value="Unassembled WGS sequence"/>
</dbReference>